<gene>
    <name evidence="2" type="ORF">CesoFtcFv8_027860</name>
</gene>
<evidence type="ECO:0000313" key="3">
    <source>
        <dbReference type="Proteomes" id="UP001335648"/>
    </source>
</evidence>
<comment type="caution">
    <text evidence="2">The sequence shown here is derived from an EMBL/GenBank/DDBJ whole genome shotgun (WGS) entry which is preliminary data.</text>
</comment>
<proteinExistence type="predicted"/>
<dbReference type="Proteomes" id="UP001335648">
    <property type="component" value="Unassembled WGS sequence"/>
</dbReference>
<protein>
    <submittedName>
        <fullName evidence="2">Uncharacterized protein</fullName>
    </submittedName>
</protein>
<keyword evidence="3" id="KW-1185">Reference proteome</keyword>
<feature type="region of interest" description="Disordered" evidence="1">
    <location>
        <begin position="39"/>
        <end position="71"/>
    </location>
</feature>
<name>A0AAN8G5E6_9TELE</name>
<dbReference type="EMBL" id="JAULUE010002069">
    <property type="protein sequence ID" value="KAK5875378.1"/>
    <property type="molecule type" value="Genomic_DNA"/>
</dbReference>
<reference evidence="2 3" key="1">
    <citation type="journal article" date="2023" name="Mol. Biol. Evol.">
        <title>Genomics of Secondarily Temperate Adaptation in the Only Non-Antarctic Icefish.</title>
        <authorList>
            <person name="Rivera-Colon A.G."/>
            <person name="Rayamajhi N."/>
            <person name="Minhas B.F."/>
            <person name="Madrigal G."/>
            <person name="Bilyk K.T."/>
            <person name="Yoon V."/>
            <person name="Hune M."/>
            <person name="Gregory S."/>
            <person name="Cheng C.H.C."/>
            <person name="Catchen J.M."/>
        </authorList>
    </citation>
    <scope>NUCLEOTIDE SEQUENCE [LARGE SCALE GENOMIC DNA]</scope>
    <source>
        <strain evidence="2">JC2023a</strain>
    </source>
</reference>
<sequence length="71" mass="8096">MLQAGRLLKRATSSCAVDQFQCVLRPSTRGSTRLQGSLWRHSHLDPPHTPAPHRTQTPFHMHTRHGSEFQI</sequence>
<evidence type="ECO:0000256" key="1">
    <source>
        <dbReference type="SAM" id="MobiDB-lite"/>
    </source>
</evidence>
<accession>A0AAN8G5E6</accession>
<organism evidence="2 3">
    <name type="scientific">Champsocephalus esox</name>
    <name type="common">pike icefish</name>
    <dbReference type="NCBI Taxonomy" id="159716"/>
    <lineage>
        <taxon>Eukaryota</taxon>
        <taxon>Metazoa</taxon>
        <taxon>Chordata</taxon>
        <taxon>Craniata</taxon>
        <taxon>Vertebrata</taxon>
        <taxon>Euteleostomi</taxon>
        <taxon>Actinopterygii</taxon>
        <taxon>Neopterygii</taxon>
        <taxon>Teleostei</taxon>
        <taxon>Neoteleostei</taxon>
        <taxon>Acanthomorphata</taxon>
        <taxon>Eupercaria</taxon>
        <taxon>Perciformes</taxon>
        <taxon>Notothenioidei</taxon>
        <taxon>Channichthyidae</taxon>
        <taxon>Champsocephalus</taxon>
    </lineage>
</organism>
<evidence type="ECO:0000313" key="2">
    <source>
        <dbReference type="EMBL" id="KAK5875378.1"/>
    </source>
</evidence>
<dbReference type="AlphaFoldDB" id="A0AAN8G5E6"/>